<comment type="subcellular location">
    <subcellularLocation>
        <location evidence="4">Secreted</location>
    </subcellularLocation>
    <subcellularLocation>
        <location evidence="4">Bacterial flagellum</location>
    </subcellularLocation>
</comment>
<dbReference type="Gene3D" id="6.10.10.10">
    <property type="entry name" value="Flagellar export chaperone, C-terminal domain"/>
    <property type="match status" value="1"/>
</dbReference>
<dbReference type="GO" id="GO:0009288">
    <property type="term" value="C:bacterial-type flagellum"/>
    <property type="evidence" value="ECO:0007669"/>
    <property type="project" value="UniProtKB-SubCell"/>
</dbReference>
<dbReference type="EMBL" id="FOFS01000004">
    <property type="protein sequence ID" value="SEQ18813.1"/>
    <property type="molecule type" value="Genomic_DNA"/>
</dbReference>
<dbReference type="InterPro" id="IPR046358">
    <property type="entry name" value="Flagellin_C"/>
</dbReference>
<dbReference type="Pfam" id="PF00669">
    <property type="entry name" value="Flagellin_N"/>
    <property type="match status" value="1"/>
</dbReference>
<dbReference type="PRINTS" id="PR00207">
    <property type="entry name" value="FLAGELLIN"/>
</dbReference>
<proteinExistence type="inferred from homology"/>
<feature type="domain" description="Flagellin N-terminal" evidence="5">
    <location>
        <begin position="5"/>
        <end position="142"/>
    </location>
</feature>
<dbReference type="InterPro" id="IPR001029">
    <property type="entry name" value="Flagellin_N"/>
</dbReference>
<dbReference type="STRING" id="489703.SAMN04488038_104223"/>
<keyword evidence="7" id="KW-0282">Flagellum</keyword>
<keyword evidence="2 4" id="KW-0964">Secreted</keyword>
<organism evidence="7 8">
    <name type="scientific">Solimonas aquatica</name>
    <dbReference type="NCBI Taxonomy" id="489703"/>
    <lineage>
        <taxon>Bacteria</taxon>
        <taxon>Pseudomonadati</taxon>
        <taxon>Pseudomonadota</taxon>
        <taxon>Gammaproteobacteria</taxon>
        <taxon>Nevskiales</taxon>
        <taxon>Nevskiaceae</taxon>
        <taxon>Solimonas</taxon>
    </lineage>
</organism>
<dbReference type="Proteomes" id="UP000199233">
    <property type="component" value="Unassembled WGS sequence"/>
</dbReference>
<dbReference type="SUPFAM" id="SSF64518">
    <property type="entry name" value="Phase 1 flagellin"/>
    <property type="match status" value="1"/>
</dbReference>
<keyword evidence="3 4" id="KW-0975">Bacterial flagellum</keyword>
<sequence length="384" mass="38495">MTLGINTNVMSLNAQKNLQSSQSSLSKSIARLSSGMRINSAADDAAGLAISSRMTSQINGLNQAQRNANDGISLAQTADGALSSISDSLQRVRELAVQAANGSNSSTDRSALNTEAQSLLSEIDRVANQTSFNGVKLIDGSFSSAVFQVGADSGQTITVGSITDANVAALGSASSASTQSGTVSTTITDLTAAAAGSLTINGTGIAALAAAGSTLQRVGDVVDAINNIASTTGVNAAYDTSTAKIVLTSDANITVGGTDDGTQTGFDGATGVSATASTTTGLTTLSLASYAGASQAIDRIDSALSQVNTARATLGAVQNRFQSVVSNLGTTSTNLSAARSQIQDADFAQETANMTRTQILQQAGTAMLAQANSSPNFVLSLLKG</sequence>
<keyword evidence="8" id="KW-1185">Reference proteome</keyword>
<evidence type="ECO:0000313" key="8">
    <source>
        <dbReference type="Proteomes" id="UP000199233"/>
    </source>
</evidence>
<keyword evidence="7" id="KW-0966">Cell projection</keyword>
<keyword evidence="7" id="KW-0969">Cilium</keyword>
<dbReference type="PANTHER" id="PTHR42792">
    <property type="entry name" value="FLAGELLIN"/>
    <property type="match status" value="1"/>
</dbReference>
<evidence type="ECO:0000256" key="2">
    <source>
        <dbReference type="ARBA" id="ARBA00022525"/>
    </source>
</evidence>
<protein>
    <recommendedName>
        <fullName evidence="4">Flagellin</fullName>
    </recommendedName>
</protein>
<evidence type="ECO:0000259" key="6">
    <source>
        <dbReference type="Pfam" id="PF00700"/>
    </source>
</evidence>
<accession>A0A1H9E0W2</accession>
<comment type="function">
    <text evidence="4">Flagellin is the subunit protein which polymerizes to form the filaments of bacterial flagella.</text>
</comment>
<dbReference type="InterPro" id="IPR010810">
    <property type="entry name" value="Flagellin_hook_IN_motif"/>
</dbReference>
<dbReference type="GO" id="GO:0005198">
    <property type="term" value="F:structural molecule activity"/>
    <property type="evidence" value="ECO:0007669"/>
    <property type="project" value="UniProtKB-UniRule"/>
</dbReference>
<dbReference type="PANTHER" id="PTHR42792:SF2">
    <property type="entry name" value="FLAGELLIN"/>
    <property type="match status" value="1"/>
</dbReference>
<evidence type="ECO:0000313" key="7">
    <source>
        <dbReference type="EMBL" id="SEQ18813.1"/>
    </source>
</evidence>
<dbReference type="InterPro" id="IPR001492">
    <property type="entry name" value="Flagellin"/>
</dbReference>
<evidence type="ECO:0000256" key="4">
    <source>
        <dbReference type="RuleBase" id="RU362073"/>
    </source>
</evidence>
<dbReference type="RefSeq" id="WP_093283702.1">
    <property type="nucleotide sequence ID" value="NZ_FOFS01000004.1"/>
</dbReference>
<dbReference type="Gene3D" id="3.30.70.2120">
    <property type="match status" value="1"/>
</dbReference>
<dbReference type="GO" id="GO:0005576">
    <property type="term" value="C:extracellular region"/>
    <property type="evidence" value="ECO:0007669"/>
    <property type="project" value="UniProtKB-SubCell"/>
</dbReference>
<dbReference type="Pfam" id="PF00700">
    <property type="entry name" value="Flagellin_C"/>
    <property type="match status" value="1"/>
</dbReference>
<dbReference type="OrthoDB" id="9796789at2"/>
<dbReference type="AlphaFoldDB" id="A0A1H9E0W2"/>
<evidence type="ECO:0000256" key="1">
    <source>
        <dbReference type="ARBA" id="ARBA00005709"/>
    </source>
</evidence>
<evidence type="ECO:0000256" key="3">
    <source>
        <dbReference type="ARBA" id="ARBA00023143"/>
    </source>
</evidence>
<dbReference type="InterPro" id="IPR042187">
    <property type="entry name" value="Flagellin_C_sub2"/>
</dbReference>
<dbReference type="Gene3D" id="1.20.1330.10">
    <property type="entry name" value="f41 fragment of flagellin, N-terminal domain"/>
    <property type="match status" value="1"/>
</dbReference>
<feature type="domain" description="Flagellin C-terminal" evidence="6">
    <location>
        <begin position="297"/>
        <end position="382"/>
    </location>
</feature>
<reference evidence="7 8" key="1">
    <citation type="submission" date="2016-10" db="EMBL/GenBank/DDBJ databases">
        <authorList>
            <person name="de Groot N.N."/>
        </authorList>
    </citation>
    <scope>NUCLEOTIDE SEQUENCE [LARGE SCALE GENOMIC DNA]</scope>
    <source>
        <strain evidence="7 8">DSM 25927</strain>
    </source>
</reference>
<name>A0A1H9E0W2_9GAMM</name>
<comment type="similarity">
    <text evidence="1 4">Belongs to the bacterial flagellin family.</text>
</comment>
<dbReference type="Pfam" id="PF07196">
    <property type="entry name" value="Flagellin_IN"/>
    <property type="match status" value="1"/>
</dbReference>
<evidence type="ECO:0000259" key="5">
    <source>
        <dbReference type="Pfam" id="PF00669"/>
    </source>
</evidence>
<gene>
    <name evidence="7" type="ORF">SAMN04488038_104223</name>
</gene>